<evidence type="ECO:0000313" key="1">
    <source>
        <dbReference type="EMBL" id="MET1253968.1"/>
    </source>
</evidence>
<proteinExistence type="predicted"/>
<dbReference type="Proteomes" id="UP001548189">
    <property type="component" value="Unassembled WGS sequence"/>
</dbReference>
<organism evidence="1 2">
    <name type="scientific">Aliikangiella maris</name>
    <dbReference type="NCBI Taxonomy" id="3162458"/>
    <lineage>
        <taxon>Bacteria</taxon>
        <taxon>Pseudomonadati</taxon>
        <taxon>Pseudomonadota</taxon>
        <taxon>Gammaproteobacteria</taxon>
        <taxon>Oceanospirillales</taxon>
        <taxon>Pleioneaceae</taxon>
        <taxon>Aliikangiella</taxon>
    </lineage>
</organism>
<sequence length="78" mass="8973">MSLIKKSIHLNSIGDPPRVKCGLCEVEHKPVVLNLTSVEWLQAAHQMGWRQVETRNILFEMLCRDCILDLEKITSIEN</sequence>
<gene>
    <name evidence="1" type="ORF">ABVT43_02400</name>
</gene>
<accession>A0ABV2BPW8</accession>
<name>A0ABV2BPW8_9GAMM</name>
<evidence type="ECO:0000313" key="2">
    <source>
        <dbReference type="Proteomes" id="UP001548189"/>
    </source>
</evidence>
<comment type="caution">
    <text evidence="1">The sequence shown here is derived from an EMBL/GenBank/DDBJ whole genome shotgun (WGS) entry which is preliminary data.</text>
</comment>
<reference evidence="1 2" key="1">
    <citation type="submission" date="2024-06" db="EMBL/GenBank/DDBJ databases">
        <authorList>
            <person name="Li F."/>
        </authorList>
    </citation>
    <scope>NUCLEOTIDE SEQUENCE [LARGE SCALE GENOMIC DNA]</scope>
    <source>
        <strain evidence="1 2">GXAS 311</strain>
    </source>
</reference>
<dbReference type="RefSeq" id="WP_353873519.1">
    <property type="nucleotide sequence ID" value="NZ_JBEVCJ010000002.1"/>
</dbReference>
<keyword evidence="2" id="KW-1185">Reference proteome</keyword>
<protein>
    <submittedName>
        <fullName evidence="1">Uncharacterized protein</fullName>
    </submittedName>
</protein>
<dbReference type="EMBL" id="JBEVCJ010000002">
    <property type="protein sequence ID" value="MET1253968.1"/>
    <property type="molecule type" value="Genomic_DNA"/>
</dbReference>